<protein>
    <submittedName>
        <fullName evidence="1">DUF1905 domain-containing protein</fullName>
    </submittedName>
</protein>
<dbReference type="RefSeq" id="WP_206584970.1">
    <property type="nucleotide sequence ID" value="NZ_JAFKCU010000001.1"/>
</dbReference>
<dbReference type="Pfam" id="PF08922">
    <property type="entry name" value="DUF1905"/>
    <property type="match status" value="1"/>
</dbReference>
<sequence>MLTNKIILLEKFPGKGGWTYARIPLEIAIESKAFGMVRVHGKIDETEFKGKHLMPHGDGSVFLPISKSIRKEIGKEAGDTVRLSIFLDSSPTEIPEELKACLEDIPSGLESFQKLSDASQKQWIEYIFTSKNADIQASRIIQLIDHLTPKT</sequence>
<evidence type="ECO:0000313" key="1">
    <source>
        <dbReference type="EMBL" id="MBN7814317.1"/>
    </source>
</evidence>
<dbReference type="Proteomes" id="UP000664480">
    <property type="component" value="Unassembled WGS sequence"/>
</dbReference>
<dbReference type="InterPro" id="IPR037079">
    <property type="entry name" value="AF2212/PG0164-like_sf"/>
</dbReference>
<dbReference type="Gene3D" id="2.40.30.100">
    <property type="entry name" value="AF2212/PG0164-like"/>
    <property type="match status" value="1"/>
</dbReference>
<evidence type="ECO:0000313" key="2">
    <source>
        <dbReference type="Proteomes" id="UP000664480"/>
    </source>
</evidence>
<name>A0ABS3CB36_9BACT</name>
<proteinExistence type="predicted"/>
<reference evidence="1 2" key="1">
    <citation type="submission" date="2021-03" db="EMBL/GenBank/DDBJ databases">
        <title>novel species isolated from a fishpond in China.</title>
        <authorList>
            <person name="Lu H."/>
            <person name="Cai Z."/>
        </authorList>
    </citation>
    <scope>NUCLEOTIDE SEQUENCE [LARGE SCALE GENOMIC DNA]</scope>
    <source>
        <strain evidence="1 2">YJ13C</strain>
    </source>
</reference>
<dbReference type="SUPFAM" id="SSF141694">
    <property type="entry name" value="AF2212/PG0164-like"/>
    <property type="match status" value="1"/>
</dbReference>
<keyword evidence="2" id="KW-1185">Reference proteome</keyword>
<dbReference type="EMBL" id="JAFKCU010000001">
    <property type="protein sequence ID" value="MBN7814317.1"/>
    <property type="molecule type" value="Genomic_DNA"/>
</dbReference>
<gene>
    <name evidence="1" type="ORF">J0A69_02700</name>
</gene>
<organism evidence="1 2">
    <name type="scientific">Algoriphagus pacificus</name>
    <dbReference type="NCBI Taxonomy" id="2811234"/>
    <lineage>
        <taxon>Bacteria</taxon>
        <taxon>Pseudomonadati</taxon>
        <taxon>Bacteroidota</taxon>
        <taxon>Cytophagia</taxon>
        <taxon>Cytophagales</taxon>
        <taxon>Cyclobacteriaceae</taxon>
        <taxon>Algoriphagus</taxon>
    </lineage>
</organism>
<comment type="caution">
    <text evidence="1">The sequence shown here is derived from an EMBL/GenBank/DDBJ whole genome shotgun (WGS) entry which is preliminary data.</text>
</comment>
<dbReference type="Pfam" id="PF13376">
    <property type="entry name" value="OmdA"/>
    <property type="match status" value="1"/>
</dbReference>
<dbReference type="InterPro" id="IPR015018">
    <property type="entry name" value="DUF1905"/>
</dbReference>
<accession>A0ABS3CB36</accession>